<comment type="function">
    <text evidence="3">Plays a central role in 2-thiolation of mcm(5)S(2)U at tRNA wobble positions of tRNA(Lys), tRNA(Glu) and tRNA(Gln). May act by forming a heterodimer with NCS6/CTU1 that ligates sulfur from thiocarboxylated URM1 onto the uridine of tRNAs at wobble position.</text>
</comment>
<comment type="caution">
    <text evidence="4">The sequence shown here is derived from an EMBL/GenBank/DDBJ whole genome shotgun (WGS) entry which is preliminary data.</text>
</comment>
<dbReference type="InterPro" id="IPR019407">
    <property type="entry name" value="CTU2"/>
</dbReference>
<dbReference type="InterPro" id="IPR014729">
    <property type="entry name" value="Rossmann-like_a/b/a_fold"/>
</dbReference>
<dbReference type="PANTHER" id="PTHR20882">
    <property type="entry name" value="CYTOPLASMIC TRNA 2-THIOLATION PROTEIN 2"/>
    <property type="match status" value="1"/>
</dbReference>
<protein>
    <recommendedName>
        <fullName evidence="3">Cytoplasmic tRNA 2-thiolation protein 2</fullName>
    </recommendedName>
</protein>
<comment type="pathway">
    <text evidence="3">tRNA modification; 5-methoxycarbonylmethyl-2-thiouridine-tRNA biosynthesis.</text>
</comment>
<dbReference type="AlphaFoldDB" id="A0A9D4ZDW4"/>
<evidence type="ECO:0000313" key="4">
    <source>
        <dbReference type="EMBL" id="KAI5070507.1"/>
    </source>
</evidence>
<dbReference type="Gene3D" id="3.40.50.620">
    <property type="entry name" value="HUPs"/>
    <property type="match status" value="1"/>
</dbReference>
<dbReference type="GO" id="GO:0032447">
    <property type="term" value="P:protein urmylation"/>
    <property type="evidence" value="ECO:0007669"/>
    <property type="project" value="UniProtKB-UniRule"/>
</dbReference>
<dbReference type="GO" id="GO:0016779">
    <property type="term" value="F:nucleotidyltransferase activity"/>
    <property type="evidence" value="ECO:0007669"/>
    <property type="project" value="UniProtKB-UniRule"/>
</dbReference>
<sequence length="396" mass="43402">MECGGQGCEVCVGSACSCSSSSRRATSSSWWHTKVCCKCKEAPAQVAANQTEVLCASCLNTSLFSKFKTAINMHDLIRPSHKVLLAFSGGPSSRVALEYLLEIREKAQRDAMHSSEGSARVFGFGVAFVNESAAIPLAAFNPKVLCQELRGIVMGGHKRPDEFLNIPIDSVYSDSELDVAGAHGAVRQERLQNLLNSVTDPTGKEDLLEHLRMQALQQAARKHGYTRLVLGLSTSRIAVKVISETSKGCGFSFPAGIQYYDARWLVPVVLPLRDCVAKELVLLCHFRNLKWVFIPTLSTSTLPQRTINSLSASFVSTLQEDNPSRERTIMRTAAKLQPFSFNRATSIEGFTSKRKGTTISASNGVQDMEDTMETGRRNSNYEACSSSFHFLGEMLP</sequence>
<evidence type="ECO:0000256" key="3">
    <source>
        <dbReference type="HAMAP-Rule" id="MF_03054"/>
    </source>
</evidence>
<comment type="subcellular location">
    <subcellularLocation>
        <location evidence="3">Cytoplasm</location>
    </subcellularLocation>
</comment>
<dbReference type="GO" id="GO:0005829">
    <property type="term" value="C:cytosol"/>
    <property type="evidence" value="ECO:0007669"/>
    <property type="project" value="TreeGrafter"/>
</dbReference>
<dbReference type="HAMAP" id="MF_03054">
    <property type="entry name" value="CTU2"/>
    <property type="match status" value="1"/>
</dbReference>
<reference evidence="4" key="1">
    <citation type="submission" date="2021-01" db="EMBL/GenBank/DDBJ databases">
        <title>Adiantum capillus-veneris genome.</title>
        <authorList>
            <person name="Fang Y."/>
            <person name="Liao Q."/>
        </authorList>
    </citation>
    <scope>NUCLEOTIDE SEQUENCE</scope>
    <source>
        <strain evidence="4">H3</strain>
        <tissue evidence="4">Leaf</tissue>
    </source>
</reference>
<proteinExistence type="inferred from homology"/>
<evidence type="ECO:0000313" key="5">
    <source>
        <dbReference type="Proteomes" id="UP000886520"/>
    </source>
</evidence>
<keyword evidence="5" id="KW-1185">Reference proteome</keyword>
<keyword evidence="2 3" id="KW-0819">tRNA processing</keyword>
<comment type="similarity">
    <text evidence="3">Belongs to the CTU2/NCS2 family.</text>
</comment>
<dbReference type="GO" id="GO:0000049">
    <property type="term" value="F:tRNA binding"/>
    <property type="evidence" value="ECO:0007669"/>
    <property type="project" value="InterPro"/>
</dbReference>
<accession>A0A9D4ZDW4</accession>
<name>A0A9D4ZDW4_ADICA</name>
<organism evidence="4 5">
    <name type="scientific">Adiantum capillus-veneris</name>
    <name type="common">Maidenhair fern</name>
    <dbReference type="NCBI Taxonomy" id="13818"/>
    <lineage>
        <taxon>Eukaryota</taxon>
        <taxon>Viridiplantae</taxon>
        <taxon>Streptophyta</taxon>
        <taxon>Embryophyta</taxon>
        <taxon>Tracheophyta</taxon>
        <taxon>Polypodiopsida</taxon>
        <taxon>Polypodiidae</taxon>
        <taxon>Polypodiales</taxon>
        <taxon>Pteridineae</taxon>
        <taxon>Pteridaceae</taxon>
        <taxon>Vittarioideae</taxon>
        <taxon>Adiantum</taxon>
    </lineage>
</organism>
<dbReference type="OrthoDB" id="25129at2759"/>
<dbReference type="GO" id="GO:0016783">
    <property type="term" value="F:sulfurtransferase activity"/>
    <property type="evidence" value="ECO:0007669"/>
    <property type="project" value="TreeGrafter"/>
</dbReference>
<evidence type="ECO:0000256" key="1">
    <source>
        <dbReference type="ARBA" id="ARBA00022490"/>
    </source>
</evidence>
<evidence type="ECO:0000256" key="2">
    <source>
        <dbReference type="ARBA" id="ARBA00022694"/>
    </source>
</evidence>
<dbReference type="SUPFAM" id="SSF52402">
    <property type="entry name" value="Adenine nucleotide alpha hydrolases-like"/>
    <property type="match status" value="1"/>
</dbReference>
<keyword evidence="1 3" id="KW-0963">Cytoplasm</keyword>
<gene>
    <name evidence="4" type="ORF">GOP47_0014850</name>
</gene>
<dbReference type="GO" id="GO:0002143">
    <property type="term" value="P:tRNA wobble position uridine thiolation"/>
    <property type="evidence" value="ECO:0007669"/>
    <property type="project" value="TreeGrafter"/>
</dbReference>
<dbReference type="EMBL" id="JABFUD020000014">
    <property type="protein sequence ID" value="KAI5070507.1"/>
    <property type="molecule type" value="Genomic_DNA"/>
</dbReference>
<dbReference type="Proteomes" id="UP000886520">
    <property type="component" value="Chromosome 14"/>
</dbReference>
<dbReference type="PANTHER" id="PTHR20882:SF14">
    <property type="entry name" value="CYTOPLASMIC TRNA 2-THIOLATION PROTEIN 2"/>
    <property type="match status" value="1"/>
</dbReference>